<dbReference type="InterPro" id="IPR027482">
    <property type="entry name" value="Sec1-like_dom2"/>
</dbReference>
<organism evidence="3 4">
    <name type="scientific">Naumovozyma dairenensis (strain ATCC 10597 / BCRC 20456 / CBS 421 / NBRC 0211 / NRRL Y-12639)</name>
    <name type="common">Saccharomyces dairenensis</name>
    <dbReference type="NCBI Taxonomy" id="1071378"/>
    <lineage>
        <taxon>Eukaryota</taxon>
        <taxon>Fungi</taxon>
        <taxon>Dikarya</taxon>
        <taxon>Ascomycota</taxon>
        <taxon>Saccharomycotina</taxon>
        <taxon>Saccharomycetes</taxon>
        <taxon>Saccharomycetales</taxon>
        <taxon>Saccharomycetaceae</taxon>
        <taxon>Naumovozyma</taxon>
    </lineage>
</organism>
<name>G0WGP7_NAUDC</name>
<evidence type="ECO:0000256" key="2">
    <source>
        <dbReference type="SAM" id="MobiDB-lite"/>
    </source>
</evidence>
<dbReference type="GO" id="GO:0005935">
    <property type="term" value="C:cellular bud neck"/>
    <property type="evidence" value="ECO:0007669"/>
    <property type="project" value="EnsemblFungi"/>
</dbReference>
<dbReference type="Gene3D" id="3.40.50.1910">
    <property type="match status" value="1"/>
</dbReference>
<keyword evidence="4" id="KW-1185">Reference proteome</keyword>
<evidence type="ECO:0000313" key="3">
    <source>
        <dbReference type="EMBL" id="CCD26975.1"/>
    </source>
</evidence>
<dbReference type="GO" id="GO:0005934">
    <property type="term" value="C:cellular bud tip"/>
    <property type="evidence" value="ECO:0007669"/>
    <property type="project" value="EnsemblFungi"/>
</dbReference>
<dbReference type="PIRSF" id="PIRSF005715">
    <property type="entry name" value="VPS45_Sec1"/>
    <property type="match status" value="1"/>
</dbReference>
<reference evidence="3 4" key="1">
    <citation type="journal article" date="2011" name="Proc. Natl. Acad. Sci. U.S.A.">
        <title>Evolutionary erosion of yeast sex chromosomes by mating-type switching accidents.</title>
        <authorList>
            <person name="Gordon J.L."/>
            <person name="Armisen D."/>
            <person name="Proux-Wera E."/>
            <person name="Oheigeartaigh S.S."/>
            <person name="Byrne K.P."/>
            <person name="Wolfe K.H."/>
        </authorList>
    </citation>
    <scope>NUCLEOTIDE SEQUENCE [LARGE SCALE GENOMIC DNA]</scope>
    <source>
        <strain evidence="4">ATCC 10597 / BCRC 20456 / CBS 421 / NBRC 0211 / NRRL Y-12639</strain>
    </source>
</reference>
<comment type="similarity">
    <text evidence="1">Belongs to the STXBP/unc-18/SEC1 family.</text>
</comment>
<dbReference type="GO" id="GO:0005886">
    <property type="term" value="C:plasma membrane"/>
    <property type="evidence" value="ECO:0007669"/>
    <property type="project" value="EnsemblFungi"/>
</dbReference>
<dbReference type="InterPro" id="IPR043127">
    <property type="entry name" value="Sec-1-like_dom3a"/>
</dbReference>
<dbReference type="Gene3D" id="1.25.40.60">
    <property type="match status" value="1"/>
</dbReference>
<dbReference type="eggNOG" id="KOG1300">
    <property type="taxonomic scope" value="Eukaryota"/>
</dbReference>
<dbReference type="AlphaFoldDB" id="G0WGP7"/>
<dbReference type="EMBL" id="HE580276">
    <property type="protein sequence ID" value="CCD26975.1"/>
    <property type="molecule type" value="Genomic_DNA"/>
</dbReference>
<dbReference type="RefSeq" id="XP_003672218.1">
    <property type="nucleotide sequence ID" value="XM_003672170.1"/>
</dbReference>
<protein>
    <submittedName>
        <fullName evidence="3">Uncharacterized protein</fullName>
    </submittedName>
</protein>
<evidence type="ECO:0000256" key="1">
    <source>
        <dbReference type="ARBA" id="ARBA00009884"/>
    </source>
</evidence>
<dbReference type="GO" id="GO:0031340">
    <property type="term" value="P:positive regulation of vesicle fusion"/>
    <property type="evidence" value="ECO:0007669"/>
    <property type="project" value="EnsemblFungi"/>
</dbReference>
<dbReference type="Gene3D" id="3.40.50.2060">
    <property type="match status" value="1"/>
</dbReference>
<dbReference type="Gene3D" id="3.90.830.10">
    <property type="entry name" value="Syntaxin Binding Protein 1, Chain A, domain 2"/>
    <property type="match status" value="1"/>
</dbReference>
<feature type="region of interest" description="Disordered" evidence="2">
    <location>
        <begin position="672"/>
        <end position="708"/>
    </location>
</feature>
<dbReference type="InterPro" id="IPR043154">
    <property type="entry name" value="Sec-1-like_dom1"/>
</dbReference>
<dbReference type="KEGG" id="ndi:NDAI_0J00830"/>
<dbReference type="GeneID" id="11494155"/>
<dbReference type="PANTHER" id="PTHR11679">
    <property type="entry name" value="VESICLE PROTEIN SORTING-ASSOCIATED"/>
    <property type="match status" value="1"/>
</dbReference>
<gene>
    <name evidence="3" type="primary">NDAI0J00830</name>
    <name evidence="3" type="ordered locus">NDAI_0J00830</name>
</gene>
<evidence type="ECO:0000313" key="4">
    <source>
        <dbReference type="Proteomes" id="UP000000689"/>
    </source>
</evidence>
<proteinExistence type="inferred from homology"/>
<dbReference type="SUPFAM" id="SSF56815">
    <property type="entry name" value="Sec1/munc18-like (SM) proteins"/>
    <property type="match status" value="1"/>
</dbReference>
<dbReference type="Proteomes" id="UP000000689">
    <property type="component" value="Chromosome 10"/>
</dbReference>
<dbReference type="STRING" id="1071378.G0WGP7"/>
<dbReference type="HOGENOM" id="CLU_009210_1_0_1"/>
<dbReference type="Pfam" id="PF00995">
    <property type="entry name" value="Sec1"/>
    <property type="match status" value="1"/>
</dbReference>
<dbReference type="InterPro" id="IPR001619">
    <property type="entry name" value="Sec1-like"/>
</dbReference>
<dbReference type="OMA" id="PFTRPHT"/>
<accession>G0WGP7</accession>
<dbReference type="GO" id="GO:0000149">
    <property type="term" value="F:SNARE binding"/>
    <property type="evidence" value="ECO:0007669"/>
    <property type="project" value="EnsemblFungi"/>
</dbReference>
<dbReference type="OrthoDB" id="2228at2759"/>
<dbReference type="GO" id="GO:0006904">
    <property type="term" value="P:vesicle docking involved in exocytosis"/>
    <property type="evidence" value="ECO:0007669"/>
    <property type="project" value="EnsemblFungi"/>
</dbReference>
<sequence length="708" mass="82683">MSNLIDLQRNYLIDLLVNIQTNHNIKFLVIDEYAENIINFLFQNPKELLTYVTTVDRIDSPKRKGQHDVDVIYLLKPTKFNINCIDADFQSRPSKYRKAHIRFFPTFERYLINFFQSKRYIQERLSTMDEARIAFIPKEKQFFQTLDIDKPLQLFFNKNCTDLIEKNIQKTIKSLLNICIITGEYPIIRYSEPSEEQMTLTPPTKLAGKLAKEFQLVLDSYARDHEDFPPQSDRPRSIMIITDRTLDPFSPILHDFNYQAMVYDVIQDVDPRTDVYHYKAENELGEFEEKSSKLIDIQDPDWVELKYQHIVDANDYLSGKIKEMIAKNPLLVDRQNVKNTTDLLSVVAHLKDFDEERRRLILHRTLIDSCLTINKDRRLAELAEVEQNLAGFGMDMDGEKCKHIIDTLLEVLMTKEANITDKVRYIMAYALYRGGIIEDDFVKLLAFIGVEVEHEYFKHFMILFKNYELIGFKLMKDKPKDKPFKKVWFHDTIVKDPSIYTTSRYITASGNILSKVITNPLLLDELQFPYVKDKPIQLLDEEEKEMVGASATAYNSASLRNPRHKASWTRNNVSQKENIPRQRFFYYVLGGITYPEIKSAYDQSNFKNKDVFIGSDGIITPLAYMRSIEFLTKPREALNLKDDEKEVEKIPDFILGSESAISKPVSHVHLRSRNAPISKPQAPAMEASPEKKKKKHHKFTSFLRSKDK</sequence>
<dbReference type="InterPro" id="IPR036045">
    <property type="entry name" value="Sec1-like_sf"/>
</dbReference>